<organism evidence="2 3">
    <name type="scientific">Nocardia suismassiliense</name>
    <dbReference type="NCBI Taxonomy" id="2077092"/>
    <lineage>
        <taxon>Bacteria</taxon>
        <taxon>Bacillati</taxon>
        <taxon>Actinomycetota</taxon>
        <taxon>Actinomycetes</taxon>
        <taxon>Mycobacteriales</taxon>
        <taxon>Nocardiaceae</taxon>
        <taxon>Nocardia</taxon>
    </lineage>
</organism>
<dbReference type="EMBL" id="JBIAPI010000016">
    <property type="protein sequence ID" value="MFF3228919.1"/>
    <property type="molecule type" value="Genomic_DNA"/>
</dbReference>
<comment type="caution">
    <text evidence="2">The sequence shown here is derived from an EMBL/GenBank/DDBJ whole genome shotgun (WGS) entry which is preliminary data.</text>
</comment>
<keyword evidence="1" id="KW-1133">Transmembrane helix</keyword>
<keyword evidence="1" id="KW-0472">Membrane</keyword>
<protein>
    <submittedName>
        <fullName evidence="2">Uncharacterized protein</fullName>
    </submittedName>
</protein>
<proteinExistence type="predicted"/>
<keyword evidence="3" id="KW-1185">Reference proteome</keyword>
<evidence type="ECO:0000256" key="1">
    <source>
        <dbReference type="SAM" id="Phobius"/>
    </source>
</evidence>
<keyword evidence="1" id="KW-0812">Transmembrane</keyword>
<feature type="transmembrane region" description="Helical" evidence="1">
    <location>
        <begin position="111"/>
        <end position="131"/>
    </location>
</feature>
<sequence>MQLDQINTRAGELAAQFGLPSPRVKAGKVPAGWFPSGMWTRPRMIGPVVLFGPAFDDLSPQEQEGVLSVAVVSMAVVRKELWKAYATLTLLVLSLLFVMDVVDDLGVPGRLVFAVGMAVYLVSAVQLNFMWSHHWNFEIDVRVAGVMGRPLADAVIDLDDRQKVQRRGLFGAFLNQCEPSKAQRVKRLDAVFGRPQTASTP</sequence>
<gene>
    <name evidence="2" type="ORF">ACFYV7_39455</name>
</gene>
<feature type="transmembrane region" description="Helical" evidence="1">
    <location>
        <begin position="81"/>
        <end position="99"/>
    </location>
</feature>
<accession>A0ABW6R761</accession>
<evidence type="ECO:0000313" key="3">
    <source>
        <dbReference type="Proteomes" id="UP001601948"/>
    </source>
</evidence>
<dbReference type="Proteomes" id="UP001601948">
    <property type="component" value="Unassembled WGS sequence"/>
</dbReference>
<reference evidence="2 3" key="1">
    <citation type="submission" date="2024-10" db="EMBL/GenBank/DDBJ databases">
        <title>The Natural Products Discovery Center: Release of the First 8490 Sequenced Strains for Exploring Actinobacteria Biosynthetic Diversity.</title>
        <authorList>
            <person name="Kalkreuter E."/>
            <person name="Kautsar S.A."/>
            <person name="Yang D."/>
            <person name="Bader C.D."/>
            <person name="Teijaro C.N."/>
            <person name="Fluegel L."/>
            <person name="Davis C.M."/>
            <person name="Simpson J.R."/>
            <person name="Lauterbach L."/>
            <person name="Steele A.D."/>
            <person name="Gui C."/>
            <person name="Meng S."/>
            <person name="Li G."/>
            <person name="Viehrig K."/>
            <person name="Ye F."/>
            <person name="Su P."/>
            <person name="Kiefer A.F."/>
            <person name="Nichols A."/>
            <person name="Cepeda A.J."/>
            <person name="Yan W."/>
            <person name="Fan B."/>
            <person name="Jiang Y."/>
            <person name="Adhikari A."/>
            <person name="Zheng C.-J."/>
            <person name="Schuster L."/>
            <person name="Cowan T.M."/>
            <person name="Smanski M.J."/>
            <person name="Chevrette M.G."/>
            <person name="De Carvalho L.P.S."/>
            <person name="Shen B."/>
        </authorList>
    </citation>
    <scope>NUCLEOTIDE SEQUENCE [LARGE SCALE GENOMIC DNA]</scope>
    <source>
        <strain evidence="2 3">NPDC003040</strain>
    </source>
</reference>
<evidence type="ECO:0000313" key="2">
    <source>
        <dbReference type="EMBL" id="MFF3228919.1"/>
    </source>
</evidence>
<dbReference type="RefSeq" id="WP_387726099.1">
    <property type="nucleotide sequence ID" value="NZ_JBIAPI010000016.1"/>
</dbReference>
<name>A0ABW6R761_9NOCA</name>